<dbReference type="OrthoDB" id="1893612at2759"/>
<proteinExistence type="predicted"/>
<feature type="domain" description="DUF630" evidence="3">
    <location>
        <begin position="1"/>
        <end position="63"/>
    </location>
</feature>
<dbReference type="STRING" id="29655.A0A0K9PMX2"/>
<feature type="domain" description="DUF632" evidence="2">
    <location>
        <begin position="291"/>
        <end position="481"/>
    </location>
</feature>
<comment type="caution">
    <text evidence="4">The sequence shown here is derived from an EMBL/GenBank/DDBJ whole genome shotgun (WGS) entry which is preliminary data.</text>
</comment>
<evidence type="ECO:0000256" key="1">
    <source>
        <dbReference type="SAM" id="MobiDB-lite"/>
    </source>
</evidence>
<protein>
    <recommendedName>
        <fullName evidence="6">DUF632 domain-containing protein</fullName>
    </recommendedName>
</protein>
<evidence type="ECO:0008006" key="6">
    <source>
        <dbReference type="Google" id="ProtNLM"/>
    </source>
</evidence>
<dbReference type="Pfam" id="PF04783">
    <property type="entry name" value="DUF630"/>
    <property type="match status" value="1"/>
</dbReference>
<dbReference type="InterPro" id="IPR006868">
    <property type="entry name" value="DUF630"/>
</dbReference>
<feature type="region of interest" description="Disordered" evidence="1">
    <location>
        <begin position="72"/>
        <end position="124"/>
    </location>
</feature>
<name>A0A0K9PMX2_ZOSMR</name>
<feature type="compositionally biased region" description="Low complexity" evidence="1">
    <location>
        <begin position="113"/>
        <end position="124"/>
    </location>
</feature>
<organism evidence="4 5">
    <name type="scientific">Zostera marina</name>
    <name type="common">Eelgrass</name>
    <dbReference type="NCBI Taxonomy" id="29655"/>
    <lineage>
        <taxon>Eukaryota</taxon>
        <taxon>Viridiplantae</taxon>
        <taxon>Streptophyta</taxon>
        <taxon>Embryophyta</taxon>
        <taxon>Tracheophyta</taxon>
        <taxon>Spermatophyta</taxon>
        <taxon>Magnoliopsida</taxon>
        <taxon>Liliopsida</taxon>
        <taxon>Zosteraceae</taxon>
        <taxon>Zostera</taxon>
    </lineage>
</organism>
<dbReference type="Proteomes" id="UP000036987">
    <property type="component" value="Unassembled WGS sequence"/>
</dbReference>
<dbReference type="PANTHER" id="PTHR21450:SF58">
    <property type="entry name" value="DUF630 DOMAIN-CONTAINING PROTEIN"/>
    <property type="match status" value="1"/>
</dbReference>
<sequence>MGNCTASKLAIGDEDEAVAICRGRKKLIKEAVKRRYALADAHLRYTHSLSSVAAAINLFVTRHTTPAVRLITLPSPSSSSTSPPRPPLPSSEPSFHRHTPTEAKTEAVKYRRSSSSCSSSSSSSLCMLDDHMRNGEMLSGNGEMGCGYFFTGNEPPPPPSPPSPGRSFGWDFFNPFGDVRTSEEPVMMSGLGSSSYEELRVVREEEGIPELEEDEITERGTRKTGGRCNNTTKEIDGNENGKVTTFWKEEKTNKTDGAVDESCNAGNAVGNSGRNVEKGLDVSDGGPTRELLDALRDVEDHFVRACNSGKDVSRMLEANNKAHLSSIDEIKENSSKLIQAITWHRSPSSQSSTYRTSLASSSRSTSWTIDSKSDLFDDCSGMESGSHSQTLERLYAWEKKLYQEVKAGDDTRKVYERKCSLLRNKDAKSLGSRSLEKTRTAAKELYTRIFVAIRTAETISKRIDKLKDDELQPQLIELLHG</sequence>
<evidence type="ECO:0000259" key="3">
    <source>
        <dbReference type="Pfam" id="PF04783"/>
    </source>
</evidence>
<dbReference type="OMA" id="ICHEWLT"/>
<dbReference type="EMBL" id="LFYR01000729">
    <property type="protein sequence ID" value="KMZ70304.1"/>
    <property type="molecule type" value="Genomic_DNA"/>
</dbReference>
<feature type="region of interest" description="Disordered" evidence="1">
    <location>
        <begin position="217"/>
        <end position="236"/>
    </location>
</feature>
<reference evidence="5" key="1">
    <citation type="journal article" date="2016" name="Nature">
        <title>The genome of the seagrass Zostera marina reveals angiosperm adaptation to the sea.</title>
        <authorList>
            <person name="Olsen J.L."/>
            <person name="Rouze P."/>
            <person name="Verhelst B."/>
            <person name="Lin Y.-C."/>
            <person name="Bayer T."/>
            <person name="Collen J."/>
            <person name="Dattolo E."/>
            <person name="De Paoli E."/>
            <person name="Dittami S."/>
            <person name="Maumus F."/>
            <person name="Michel G."/>
            <person name="Kersting A."/>
            <person name="Lauritano C."/>
            <person name="Lohaus R."/>
            <person name="Toepel M."/>
            <person name="Tonon T."/>
            <person name="Vanneste K."/>
            <person name="Amirebrahimi M."/>
            <person name="Brakel J."/>
            <person name="Bostroem C."/>
            <person name="Chovatia M."/>
            <person name="Grimwood J."/>
            <person name="Jenkins J.W."/>
            <person name="Jueterbock A."/>
            <person name="Mraz A."/>
            <person name="Stam W.T."/>
            <person name="Tice H."/>
            <person name="Bornberg-Bauer E."/>
            <person name="Green P.J."/>
            <person name="Pearson G.A."/>
            <person name="Procaccini G."/>
            <person name="Duarte C.M."/>
            <person name="Schmutz J."/>
            <person name="Reusch T.B.H."/>
            <person name="Van de Peer Y."/>
        </authorList>
    </citation>
    <scope>NUCLEOTIDE SEQUENCE [LARGE SCALE GENOMIC DNA]</scope>
    <source>
        <strain evidence="5">cv. Finnish</strain>
    </source>
</reference>
<feature type="compositionally biased region" description="Basic and acidic residues" evidence="1">
    <location>
        <begin position="99"/>
        <end position="109"/>
    </location>
</feature>
<keyword evidence="5" id="KW-1185">Reference proteome</keyword>
<evidence type="ECO:0000259" key="2">
    <source>
        <dbReference type="Pfam" id="PF04782"/>
    </source>
</evidence>
<evidence type="ECO:0000313" key="5">
    <source>
        <dbReference type="Proteomes" id="UP000036987"/>
    </source>
</evidence>
<dbReference type="AlphaFoldDB" id="A0A0K9PMX2"/>
<dbReference type="Pfam" id="PF04782">
    <property type="entry name" value="DUF632"/>
    <property type="match status" value="1"/>
</dbReference>
<gene>
    <name evidence="4" type="ORF">ZOSMA_1G02830</name>
</gene>
<evidence type="ECO:0000313" key="4">
    <source>
        <dbReference type="EMBL" id="KMZ70304.1"/>
    </source>
</evidence>
<dbReference type="PANTHER" id="PTHR21450">
    <property type="entry name" value="PROTEIN ALTERED PHOSPHATE STARVATION RESPONSE 1"/>
    <property type="match status" value="1"/>
</dbReference>
<dbReference type="InterPro" id="IPR006867">
    <property type="entry name" value="DUF632"/>
</dbReference>
<accession>A0A0K9PMX2</accession>